<comment type="caution">
    <text evidence="1">The sequence shown here is derived from an EMBL/GenBank/DDBJ whole genome shotgun (WGS) entry which is preliminary data.</text>
</comment>
<dbReference type="Proteomes" id="UP000256709">
    <property type="component" value="Unassembled WGS sequence"/>
</dbReference>
<proteinExistence type="predicted"/>
<name>A0A3E0W2S4_9MICO</name>
<evidence type="ECO:0000313" key="1">
    <source>
        <dbReference type="EMBL" id="RFA16290.1"/>
    </source>
</evidence>
<dbReference type="OrthoDB" id="24355at2"/>
<evidence type="ECO:0000313" key="2">
    <source>
        <dbReference type="Proteomes" id="UP000256709"/>
    </source>
</evidence>
<accession>A0A3E0W2S4</accession>
<dbReference type="EMBL" id="NBXA01000003">
    <property type="protein sequence ID" value="RFA16290.1"/>
    <property type="molecule type" value="Genomic_DNA"/>
</dbReference>
<protein>
    <recommendedName>
        <fullName evidence="3">Lycopene cyclase</fullName>
    </recommendedName>
</protein>
<reference evidence="1 2" key="1">
    <citation type="submission" date="2017-04" db="EMBL/GenBank/DDBJ databases">
        <title>Comparative genome analysis of Subtercola boreus.</title>
        <authorList>
            <person name="Cho Y.-J."/>
            <person name="Cho A."/>
            <person name="Kim O.-S."/>
            <person name="Lee J.-I."/>
        </authorList>
    </citation>
    <scope>NUCLEOTIDE SEQUENCE [LARGE SCALE GENOMIC DNA]</scope>
    <source>
        <strain evidence="1 2">P27444</strain>
    </source>
</reference>
<dbReference type="InterPro" id="IPR036188">
    <property type="entry name" value="FAD/NAD-bd_sf"/>
</dbReference>
<dbReference type="SUPFAM" id="SSF51905">
    <property type="entry name" value="FAD/NAD(P)-binding domain"/>
    <property type="match status" value="1"/>
</dbReference>
<dbReference type="Pfam" id="PF05834">
    <property type="entry name" value="Lycopene_cycl"/>
    <property type="match status" value="1"/>
</dbReference>
<dbReference type="AlphaFoldDB" id="A0A3E0W2S4"/>
<sequence length="454" mass="49319">MPLSSTTVHLPRGAVVEVPASLLEGGPGSGRAPSSLYDVVILGAGCAGLSAAVAMLDAGSTGPILLIDSRTEYRDDRTWCFWDVEPTPFSHLARSRITTWEVRASRNSGSRGSIPPGLSARASAPATAYLSLAANDFYQAALDRLAESGTVGLLLGEPALGWLESPTEVFLTTASRQIRAKQIVDARGLRMPVAASPEEASPVEAAEARRGRGTRIHPSETWLPQAFVGLHIVTERPVFDPGSCLLMDFTVDQGCGLRFMYVVPVSTTEALVEHVFLTETTLSEVGFVAGIDLYLAREFGLEPRDYRVLATERGCIPMTDSVFRDRPSPRVTLLGTRGGATRPSTGYTFLRIQRSCRALAERLVRGTDVRDPADPPTRSLLDAIFLRFLADHPGRAPLVFHRMFDRVEPSALVRFLSEQSDWRDNARLILALPKGRFPAAAAAVLLGRVRHARH</sequence>
<gene>
    <name evidence="1" type="ORF">B7R21_02620</name>
</gene>
<organism evidence="1 2">
    <name type="scientific">Subtercola boreus</name>
    <dbReference type="NCBI Taxonomy" id="120213"/>
    <lineage>
        <taxon>Bacteria</taxon>
        <taxon>Bacillati</taxon>
        <taxon>Actinomycetota</taxon>
        <taxon>Actinomycetes</taxon>
        <taxon>Micrococcales</taxon>
        <taxon>Microbacteriaceae</taxon>
        <taxon>Subtercola</taxon>
    </lineage>
</organism>
<evidence type="ECO:0008006" key="3">
    <source>
        <dbReference type="Google" id="ProtNLM"/>
    </source>
</evidence>
<dbReference type="Gene3D" id="3.50.50.60">
    <property type="entry name" value="FAD/NAD(P)-binding domain"/>
    <property type="match status" value="1"/>
</dbReference>